<dbReference type="GO" id="GO:0007030">
    <property type="term" value="P:Golgi organization"/>
    <property type="evidence" value="ECO:0007669"/>
    <property type="project" value="InterPro"/>
</dbReference>
<evidence type="ECO:0000256" key="4">
    <source>
        <dbReference type="ARBA" id="ARBA00022448"/>
    </source>
</evidence>
<dbReference type="InterPro" id="IPR009316">
    <property type="entry name" value="COG2"/>
</dbReference>
<dbReference type="Pfam" id="PF12022">
    <property type="entry name" value="COG2_C"/>
    <property type="match status" value="1"/>
</dbReference>
<feature type="domain" description="Conserved oligomeric Golgi complex subunit 2 N-terminal" evidence="10">
    <location>
        <begin position="11"/>
        <end position="71"/>
    </location>
</feature>
<dbReference type="GO" id="GO:0006891">
    <property type="term" value="P:intra-Golgi vesicle-mediated transport"/>
    <property type="evidence" value="ECO:0007669"/>
    <property type="project" value="TreeGrafter"/>
</dbReference>
<feature type="coiled-coil region" evidence="9">
    <location>
        <begin position="557"/>
        <end position="596"/>
    </location>
</feature>
<evidence type="ECO:0000256" key="8">
    <source>
        <dbReference type="ARBA" id="ARBA00031344"/>
    </source>
</evidence>
<feature type="domain" description="COG complex component COG2 C-terminal" evidence="11">
    <location>
        <begin position="348"/>
        <end position="421"/>
    </location>
</feature>
<name>A0AAD5UQ72_9FUNG</name>
<gene>
    <name evidence="12" type="primary">COG2</name>
    <name evidence="12" type="ORF">HK103_007400</name>
</gene>
<evidence type="ECO:0000256" key="3">
    <source>
        <dbReference type="ARBA" id="ARBA00020977"/>
    </source>
</evidence>
<dbReference type="GO" id="GO:0015031">
    <property type="term" value="P:protein transport"/>
    <property type="evidence" value="ECO:0007669"/>
    <property type="project" value="UniProtKB-KW"/>
</dbReference>
<keyword evidence="4" id="KW-0813">Transport</keyword>
<comment type="subcellular location">
    <subcellularLocation>
        <location evidence="1">Golgi apparatus membrane</location>
        <topology evidence="1">Peripheral membrane protein</topology>
    </subcellularLocation>
</comment>
<reference evidence="12" key="1">
    <citation type="submission" date="2020-05" db="EMBL/GenBank/DDBJ databases">
        <title>Phylogenomic resolution of chytrid fungi.</title>
        <authorList>
            <person name="Stajich J.E."/>
            <person name="Amses K."/>
            <person name="Simmons R."/>
            <person name="Seto K."/>
            <person name="Myers J."/>
            <person name="Bonds A."/>
            <person name="Quandt C.A."/>
            <person name="Barry K."/>
            <person name="Liu P."/>
            <person name="Grigoriev I."/>
            <person name="Longcore J.E."/>
            <person name="James T.Y."/>
        </authorList>
    </citation>
    <scope>NUCLEOTIDE SEQUENCE</scope>
    <source>
        <strain evidence="12">PLAUS21</strain>
    </source>
</reference>
<organism evidence="12 13">
    <name type="scientific">Boothiomyces macroporosus</name>
    <dbReference type="NCBI Taxonomy" id="261099"/>
    <lineage>
        <taxon>Eukaryota</taxon>
        <taxon>Fungi</taxon>
        <taxon>Fungi incertae sedis</taxon>
        <taxon>Chytridiomycota</taxon>
        <taxon>Chytridiomycota incertae sedis</taxon>
        <taxon>Chytridiomycetes</taxon>
        <taxon>Rhizophydiales</taxon>
        <taxon>Terramycetaceae</taxon>
        <taxon>Boothiomyces</taxon>
    </lineage>
</organism>
<dbReference type="InterPro" id="IPR024602">
    <property type="entry name" value="COG_su2_N"/>
</dbReference>
<evidence type="ECO:0000259" key="10">
    <source>
        <dbReference type="Pfam" id="PF06148"/>
    </source>
</evidence>
<dbReference type="GO" id="GO:0017119">
    <property type="term" value="C:Golgi transport complex"/>
    <property type="evidence" value="ECO:0007669"/>
    <property type="project" value="TreeGrafter"/>
</dbReference>
<keyword evidence="7" id="KW-0472">Membrane</keyword>
<dbReference type="PANTHER" id="PTHR12961:SF0">
    <property type="entry name" value="CONSERVED OLIGOMERIC GOLGI COMPLEX SUBUNIT 2"/>
    <property type="match status" value="1"/>
</dbReference>
<keyword evidence="13" id="KW-1185">Reference proteome</keyword>
<dbReference type="Pfam" id="PF06148">
    <property type="entry name" value="COG2_N"/>
    <property type="match status" value="1"/>
</dbReference>
<accession>A0AAD5UQ72</accession>
<comment type="similarity">
    <text evidence="2">Belongs to the COG2 family.</text>
</comment>
<evidence type="ECO:0000256" key="9">
    <source>
        <dbReference type="SAM" id="Coils"/>
    </source>
</evidence>
<dbReference type="InterPro" id="IPR024603">
    <property type="entry name" value="COG_complex_COG2_C"/>
</dbReference>
<keyword evidence="9" id="KW-0175">Coiled coil</keyword>
<evidence type="ECO:0000256" key="6">
    <source>
        <dbReference type="ARBA" id="ARBA00023034"/>
    </source>
</evidence>
<evidence type="ECO:0000256" key="2">
    <source>
        <dbReference type="ARBA" id="ARBA00007603"/>
    </source>
</evidence>
<dbReference type="Proteomes" id="UP001210925">
    <property type="component" value="Unassembled WGS sequence"/>
</dbReference>
<dbReference type="EMBL" id="JADGKB010000009">
    <property type="protein sequence ID" value="KAJ3260837.1"/>
    <property type="molecule type" value="Genomic_DNA"/>
</dbReference>
<evidence type="ECO:0000313" key="12">
    <source>
        <dbReference type="EMBL" id="KAJ3260837.1"/>
    </source>
</evidence>
<keyword evidence="6" id="KW-0333">Golgi apparatus</keyword>
<dbReference type="PANTHER" id="PTHR12961">
    <property type="entry name" value="CONSERVED OLIGOMERIC GOLGI COMPLEX COMPONENT 2"/>
    <property type="match status" value="1"/>
</dbReference>
<dbReference type="GO" id="GO:0000139">
    <property type="term" value="C:Golgi membrane"/>
    <property type="evidence" value="ECO:0007669"/>
    <property type="project" value="UniProtKB-SubCell"/>
</dbReference>
<evidence type="ECO:0000256" key="5">
    <source>
        <dbReference type="ARBA" id="ARBA00022927"/>
    </source>
</evidence>
<comment type="caution">
    <text evidence="12">The sequence shown here is derived from an EMBL/GenBank/DDBJ whole genome shotgun (WGS) entry which is preliminary data.</text>
</comment>
<evidence type="ECO:0000256" key="7">
    <source>
        <dbReference type="ARBA" id="ARBA00023136"/>
    </source>
</evidence>
<evidence type="ECO:0000256" key="1">
    <source>
        <dbReference type="ARBA" id="ARBA00004395"/>
    </source>
</evidence>
<evidence type="ECO:0000259" key="11">
    <source>
        <dbReference type="Pfam" id="PF12022"/>
    </source>
</evidence>
<protein>
    <recommendedName>
        <fullName evidence="3">Conserved oligomeric Golgi complex subunit 2</fullName>
    </recommendedName>
    <alternativeName>
        <fullName evidence="8">Component of oligomeric Golgi complex 2</fullName>
    </alternativeName>
</protein>
<evidence type="ECO:0000313" key="13">
    <source>
        <dbReference type="Proteomes" id="UP001210925"/>
    </source>
</evidence>
<dbReference type="AlphaFoldDB" id="A0AAD5UQ72"/>
<sequence length="610" mass="71139">MNELSLSDFNDEFQLLEFINSKKQIPNKKMIEELSKISRQLQQELYQLINNDYQLFINLSLNLVGMDTLIFELKKPLLNLKQEYLEKTKEYDEKIIHLKSQLMKKNDIKIQKQALSNYLNIHESFAKIESLLNDKQAARISIELNQLEYLIKKNTMNVDAVNSQNQLLKKKFVDQISTDLKKVLLEIIDLDSFDDEEKRASVTQIQDNPSVSTLGLGTPTGSEIIHNQELLEIFRILVTIDQVGIADKIISQILVPFLQKEPSFETILSLLETRLSPIIQTSLVAFKGCNYNLLQEIVKPILISLMKNKQMFQVVDPKSFHQVYKKSTHFIDRLSNFVDPEIFKEYQKRWQLSVYFQLCHNDIVSDFEKEETKYTALISALEKLWCDDVFIFSIGHRFWRTTVLLVKRFTMLIVQSEDSSNLNTQYKELKQVQDKLVSFFRIITEKLNLVDASLEYVKKVYDGIINEIPVEPIKDKIINLQTQECFEKIGVQVGKIPGNLQFIGETKTPNVSTFLKDLFTPISDSEWKPDIIKNVLQLYTEKSIKTLSEFKKIQESLRKFRRQNSNAGNELEQMICKQFELDVADLERQVKEAGCDADFTEIKRFLSEFE</sequence>
<keyword evidence="5" id="KW-0653">Protein transport</keyword>
<proteinExistence type="inferred from homology"/>